<feature type="domain" description="Multidrug resistance protein MdtA-like barrel-sandwich hybrid" evidence="4">
    <location>
        <begin position="60"/>
        <end position="196"/>
    </location>
</feature>
<dbReference type="PANTHER" id="PTHR30158">
    <property type="entry name" value="ACRA/E-RELATED COMPONENT OF DRUG EFFLUX TRANSPORTER"/>
    <property type="match status" value="1"/>
</dbReference>
<protein>
    <recommendedName>
        <fullName evidence="9">RND efflux pump membrane fusion protein barrel-sandwich domain-containing protein</fullName>
    </recommendedName>
</protein>
<reference evidence="8" key="1">
    <citation type="submission" date="2015-01" db="EMBL/GenBank/DDBJ databases">
        <title>Flavisolibacter sp./LCS9/ whole genome sequencing.</title>
        <authorList>
            <person name="Kim M.K."/>
            <person name="Srinivasan S."/>
            <person name="Lee J.-J."/>
        </authorList>
    </citation>
    <scope>NUCLEOTIDE SEQUENCE [LARGE SCALE GENOMIC DNA]</scope>
    <source>
        <strain evidence="8">LCS9</strain>
    </source>
</reference>
<dbReference type="GO" id="GO:0005886">
    <property type="term" value="C:plasma membrane"/>
    <property type="evidence" value="ECO:0007669"/>
    <property type="project" value="UniProtKB-SubCell"/>
</dbReference>
<dbReference type="KEGG" id="fla:SY85_04450"/>
<evidence type="ECO:0000259" key="6">
    <source>
        <dbReference type="Pfam" id="PF25967"/>
    </source>
</evidence>
<dbReference type="EMBL" id="CP011390">
    <property type="protein sequence ID" value="ANE53321.1"/>
    <property type="molecule type" value="Genomic_DNA"/>
</dbReference>
<evidence type="ECO:0008006" key="9">
    <source>
        <dbReference type="Google" id="ProtNLM"/>
    </source>
</evidence>
<evidence type="ECO:0000313" key="8">
    <source>
        <dbReference type="Proteomes" id="UP000077177"/>
    </source>
</evidence>
<evidence type="ECO:0000256" key="2">
    <source>
        <dbReference type="ARBA" id="ARBA00009477"/>
    </source>
</evidence>
<dbReference type="Pfam" id="PF25876">
    <property type="entry name" value="HH_MFP_RND"/>
    <property type="match status" value="1"/>
</dbReference>
<dbReference type="InterPro" id="IPR058624">
    <property type="entry name" value="MdtA-like_HH"/>
</dbReference>
<evidence type="ECO:0000259" key="4">
    <source>
        <dbReference type="Pfam" id="PF25917"/>
    </source>
</evidence>
<dbReference type="Gene3D" id="2.40.50.100">
    <property type="match status" value="1"/>
</dbReference>
<dbReference type="Pfam" id="PF25917">
    <property type="entry name" value="BSH_RND"/>
    <property type="match status" value="1"/>
</dbReference>
<dbReference type="Gene3D" id="2.40.30.170">
    <property type="match status" value="1"/>
</dbReference>
<dbReference type="Pfam" id="PF25967">
    <property type="entry name" value="RND-MFP_C"/>
    <property type="match status" value="1"/>
</dbReference>
<dbReference type="STRING" id="1492898.SY85_04450"/>
<organism evidence="7 8">
    <name type="scientific">Flavisolibacter tropicus</name>
    <dbReference type="NCBI Taxonomy" id="1492898"/>
    <lineage>
        <taxon>Bacteria</taxon>
        <taxon>Pseudomonadati</taxon>
        <taxon>Bacteroidota</taxon>
        <taxon>Chitinophagia</taxon>
        <taxon>Chitinophagales</taxon>
        <taxon>Chitinophagaceae</taxon>
        <taxon>Flavisolibacter</taxon>
    </lineage>
</organism>
<dbReference type="InterPro" id="IPR006143">
    <property type="entry name" value="RND_pump_MFP"/>
</dbReference>
<comment type="similarity">
    <text evidence="2">Belongs to the membrane fusion protein (MFP) (TC 8.A.1) family.</text>
</comment>
<name>A0A172U1T5_9BACT</name>
<keyword evidence="8" id="KW-1185">Reference proteome</keyword>
<dbReference type="AlphaFoldDB" id="A0A172U1T5"/>
<comment type="subcellular location">
    <subcellularLocation>
        <location evidence="1">Cell envelope</location>
    </subcellularLocation>
</comment>
<reference evidence="7 8" key="2">
    <citation type="journal article" date="2016" name="Int. J. Syst. Evol. Microbiol.">
        <title>Flavisolibacter tropicus sp. nov., isolated from tropical soil.</title>
        <authorList>
            <person name="Lee J.J."/>
            <person name="Kang M.S."/>
            <person name="Kim G.S."/>
            <person name="Lee C.S."/>
            <person name="Lim S."/>
            <person name="Lee J."/>
            <person name="Roh S.H."/>
            <person name="Kang H."/>
            <person name="Ha J.M."/>
            <person name="Bae S."/>
            <person name="Jung H.Y."/>
            <person name="Kim M.K."/>
        </authorList>
    </citation>
    <scope>NUCLEOTIDE SEQUENCE [LARGE SCALE GENOMIC DNA]</scope>
    <source>
        <strain evidence="7 8">LCS9</strain>
    </source>
</reference>
<evidence type="ECO:0000256" key="1">
    <source>
        <dbReference type="ARBA" id="ARBA00004196"/>
    </source>
</evidence>
<dbReference type="Gene3D" id="1.10.287.470">
    <property type="entry name" value="Helix hairpin bin"/>
    <property type="match status" value="1"/>
</dbReference>
<evidence type="ECO:0000313" key="7">
    <source>
        <dbReference type="EMBL" id="ANE53321.1"/>
    </source>
</evidence>
<accession>A0A172U1T5</accession>
<dbReference type="GO" id="GO:0046677">
    <property type="term" value="P:response to antibiotic"/>
    <property type="evidence" value="ECO:0007669"/>
    <property type="project" value="TreeGrafter"/>
</dbReference>
<feature type="domain" description="Multidrug resistance protein MdtA-like alpha-helical hairpin" evidence="3">
    <location>
        <begin position="99"/>
        <end position="168"/>
    </location>
</feature>
<proteinExistence type="inferred from homology"/>
<evidence type="ECO:0000259" key="3">
    <source>
        <dbReference type="Pfam" id="PF25876"/>
    </source>
</evidence>
<feature type="domain" description="Multidrug resistance protein MdtA-like beta-barrel" evidence="5">
    <location>
        <begin position="206"/>
        <end position="289"/>
    </location>
</feature>
<dbReference type="Pfam" id="PF25944">
    <property type="entry name" value="Beta-barrel_RND"/>
    <property type="match status" value="1"/>
</dbReference>
<gene>
    <name evidence="7" type="ORF">SY85_04450</name>
</gene>
<dbReference type="Proteomes" id="UP000077177">
    <property type="component" value="Chromosome"/>
</dbReference>
<feature type="domain" description="Multidrug resistance protein MdtA-like C-terminal permuted SH3" evidence="6">
    <location>
        <begin position="294"/>
        <end position="348"/>
    </location>
</feature>
<dbReference type="InterPro" id="IPR058626">
    <property type="entry name" value="MdtA-like_b-barrel"/>
</dbReference>
<dbReference type="InterPro" id="IPR058627">
    <property type="entry name" value="MdtA-like_C"/>
</dbReference>
<sequence>MRNIPILLLYFSFIVLCGCKGKKEGAAPQVIPEVNVITAVQRNVPVYAEYVGQTFGQSDVELRSRVEGWVRSINFKEGSVVSKGQLLYVIQDDELRDREQQAQAQLSQSNILLVKAKSDLDRVKPLAEMNALSKRDLDAAQATYDAQVQAVVAARAALNNARIQLSYSRINAPINGIIGITTVQVGDYVKNVGQPPLNTISAVGAMRVRFAITENDYLKYSQRLGKEGLKNISVQFILNDGSVFPEEGKLDFANREIDPATGSLLVQALVENKTKLLRPGQYVKVRFKSEEITNAILVPQQAINQMQSVYMAFVVNDSNKINPKPVKTGPRVGSNWVITEGLKPGDKVALVGNSIVKPGITIKPVMTSYSYDSTSIK</sequence>
<dbReference type="InterPro" id="IPR058625">
    <property type="entry name" value="MdtA-like_BSH"/>
</dbReference>
<dbReference type="SUPFAM" id="SSF111369">
    <property type="entry name" value="HlyD-like secretion proteins"/>
    <property type="match status" value="1"/>
</dbReference>
<dbReference type="PROSITE" id="PS51257">
    <property type="entry name" value="PROKAR_LIPOPROTEIN"/>
    <property type="match status" value="1"/>
</dbReference>
<evidence type="ECO:0000259" key="5">
    <source>
        <dbReference type="Pfam" id="PF25944"/>
    </source>
</evidence>
<dbReference type="NCBIfam" id="TIGR01730">
    <property type="entry name" value="RND_mfp"/>
    <property type="match status" value="1"/>
</dbReference>
<dbReference type="Gene3D" id="2.40.420.20">
    <property type="match status" value="1"/>
</dbReference>
<dbReference type="GO" id="GO:0022857">
    <property type="term" value="F:transmembrane transporter activity"/>
    <property type="evidence" value="ECO:0007669"/>
    <property type="project" value="InterPro"/>
</dbReference>